<protein>
    <submittedName>
        <fullName evidence="1">Uncharacterized protein</fullName>
    </submittedName>
</protein>
<reference evidence="1" key="1">
    <citation type="submission" date="2019-08" db="EMBL/GenBank/DDBJ databases">
        <authorList>
            <person name="Kucharzyk K."/>
            <person name="Murdoch R.W."/>
            <person name="Higgins S."/>
            <person name="Loffler F."/>
        </authorList>
    </citation>
    <scope>NUCLEOTIDE SEQUENCE</scope>
</reference>
<dbReference type="AlphaFoldDB" id="A0A645IXQ9"/>
<dbReference type="InterPro" id="IPR025048">
    <property type="entry name" value="DUF3987"/>
</dbReference>
<comment type="caution">
    <text evidence="1">The sequence shown here is derived from an EMBL/GenBank/DDBJ whole genome shotgun (WGS) entry which is preliminary data.</text>
</comment>
<evidence type="ECO:0000313" key="1">
    <source>
        <dbReference type="EMBL" id="MPN51993.1"/>
    </source>
</evidence>
<sequence>MFSEFQSKVENQIATDKNKHNALAGILSKVPENTARLAALIHFFLEMEGDEIDRRVLENIIPVINYYYNQVVRVLTVRMDKGEEDASLLYQWLLYGPLNQTSICIDVAKTQVRRYAPYQLRDGARLNRALKLLEEHGNISMYKIRNTNGSIQQIIRIHRS</sequence>
<organism evidence="1">
    <name type="scientific">bioreactor metagenome</name>
    <dbReference type="NCBI Taxonomy" id="1076179"/>
    <lineage>
        <taxon>unclassified sequences</taxon>
        <taxon>metagenomes</taxon>
        <taxon>ecological metagenomes</taxon>
    </lineage>
</organism>
<proteinExistence type="predicted"/>
<dbReference type="Pfam" id="PF13148">
    <property type="entry name" value="DUF3987"/>
    <property type="match status" value="1"/>
</dbReference>
<accession>A0A645IXQ9</accession>
<gene>
    <name evidence="1" type="ORF">SDC9_199645</name>
</gene>
<name>A0A645IXQ9_9ZZZZ</name>
<dbReference type="EMBL" id="VSSQ01117658">
    <property type="protein sequence ID" value="MPN51993.1"/>
    <property type="molecule type" value="Genomic_DNA"/>
</dbReference>